<dbReference type="PROSITE" id="PS50088">
    <property type="entry name" value="ANK_REPEAT"/>
    <property type="match status" value="1"/>
</dbReference>
<name>A0AAE1N1A7_9FABA</name>
<keyword evidence="4" id="KW-0472">Membrane</keyword>
<evidence type="ECO:0000259" key="5">
    <source>
        <dbReference type="Pfam" id="PF13962"/>
    </source>
</evidence>
<keyword evidence="4" id="KW-0812">Transmembrane</keyword>
<accession>A0AAE1N1A7</accession>
<organism evidence="6 7">
    <name type="scientific">Acacia crassicarpa</name>
    <name type="common">northern wattle</name>
    <dbReference type="NCBI Taxonomy" id="499986"/>
    <lineage>
        <taxon>Eukaryota</taxon>
        <taxon>Viridiplantae</taxon>
        <taxon>Streptophyta</taxon>
        <taxon>Embryophyta</taxon>
        <taxon>Tracheophyta</taxon>
        <taxon>Spermatophyta</taxon>
        <taxon>Magnoliopsida</taxon>
        <taxon>eudicotyledons</taxon>
        <taxon>Gunneridae</taxon>
        <taxon>Pentapetalae</taxon>
        <taxon>rosids</taxon>
        <taxon>fabids</taxon>
        <taxon>Fabales</taxon>
        <taxon>Fabaceae</taxon>
        <taxon>Caesalpinioideae</taxon>
        <taxon>mimosoid clade</taxon>
        <taxon>Acacieae</taxon>
        <taxon>Acacia</taxon>
    </lineage>
</organism>
<evidence type="ECO:0000256" key="2">
    <source>
        <dbReference type="PROSITE-ProRule" id="PRU00023"/>
    </source>
</evidence>
<dbReference type="EMBL" id="JAWXYG010000002">
    <property type="protein sequence ID" value="KAK4281203.1"/>
    <property type="molecule type" value="Genomic_DNA"/>
</dbReference>
<dbReference type="SMART" id="SM00248">
    <property type="entry name" value="ANK"/>
    <property type="match status" value="6"/>
</dbReference>
<keyword evidence="7" id="KW-1185">Reference proteome</keyword>
<feature type="transmembrane region" description="Helical" evidence="4">
    <location>
        <begin position="669"/>
        <end position="694"/>
    </location>
</feature>
<dbReference type="InterPro" id="IPR002110">
    <property type="entry name" value="Ankyrin_rpt"/>
</dbReference>
<dbReference type="GO" id="GO:0005886">
    <property type="term" value="C:plasma membrane"/>
    <property type="evidence" value="ECO:0007669"/>
    <property type="project" value="UniProtKB-SubCell"/>
</dbReference>
<dbReference type="SUPFAM" id="SSF48403">
    <property type="entry name" value="Ankyrin repeat"/>
    <property type="match status" value="1"/>
</dbReference>
<dbReference type="Gene3D" id="1.25.40.20">
    <property type="entry name" value="Ankyrin repeat-containing domain"/>
    <property type="match status" value="3"/>
</dbReference>
<reference evidence="6" key="1">
    <citation type="submission" date="2023-10" db="EMBL/GenBank/DDBJ databases">
        <title>Chromosome-level genome of the transformable northern wattle, Acacia crassicarpa.</title>
        <authorList>
            <person name="Massaro I."/>
            <person name="Sinha N.R."/>
            <person name="Poethig S."/>
            <person name="Leichty A.R."/>
        </authorList>
    </citation>
    <scope>NUCLEOTIDE SEQUENCE</scope>
    <source>
        <strain evidence="6">Acra3RX</strain>
        <tissue evidence="6">Leaf</tissue>
    </source>
</reference>
<dbReference type="Proteomes" id="UP001293593">
    <property type="component" value="Unassembled WGS sequence"/>
</dbReference>
<comment type="caution">
    <text evidence="6">The sequence shown here is derived from an EMBL/GenBank/DDBJ whole genome shotgun (WGS) entry which is preliminary data.</text>
</comment>
<evidence type="ECO:0000313" key="6">
    <source>
        <dbReference type="EMBL" id="KAK4281203.1"/>
    </source>
</evidence>
<dbReference type="PANTHER" id="PTHR24177">
    <property type="entry name" value="CASKIN"/>
    <property type="match status" value="1"/>
</dbReference>
<feature type="compositionally biased region" description="Basic and acidic residues" evidence="3">
    <location>
        <begin position="747"/>
        <end position="765"/>
    </location>
</feature>
<evidence type="ECO:0000256" key="3">
    <source>
        <dbReference type="SAM" id="MobiDB-lite"/>
    </source>
</evidence>
<keyword evidence="2" id="KW-0040">ANK repeat</keyword>
<dbReference type="Pfam" id="PF13962">
    <property type="entry name" value="PGG"/>
    <property type="match status" value="1"/>
</dbReference>
<evidence type="ECO:0000256" key="1">
    <source>
        <dbReference type="ARBA" id="ARBA00004413"/>
    </source>
</evidence>
<proteinExistence type="predicted"/>
<feature type="repeat" description="ANK" evidence="2">
    <location>
        <begin position="55"/>
        <end position="91"/>
    </location>
</feature>
<feature type="compositionally biased region" description="Basic and acidic residues" evidence="3">
    <location>
        <begin position="315"/>
        <end position="326"/>
    </location>
</feature>
<evidence type="ECO:0000313" key="7">
    <source>
        <dbReference type="Proteomes" id="UP001293593"/>
    </source>
</evidence>
<feature type="transmembrane region" description="Helical" evidence="4">
    <location>
        <begin position="706"/>
        <end position="726"/>
    </location>
</feature>
<sequence length="765" mass="86400">MAQELAAVIDATMSSEMESIKKKQLFTFAMKGQWERVIEMYEEDPRAHKSRITRSGDTALHIAVSEGKDEVVAEMVRSIMTNQDQLHIKEALQTQNNRRNTALHLAAEMGHSTICEKIATVEPSLLACRNSDGETPLFSAARFGRKPSFLFLHYIQNRNLPDGFFPPYYVNCRRNDGDTILHCAISGDYFDLAFQIIHLYEDLVTSVNEDGLSPLHLLAAKPSSFRSGSRLGRLEGIIYHCLYVEKLKEAEPRQFHTDKHKDDQAKCPPNYRVLWDIVKVFKSAVTTAVGNCQSQANTKRQKNHHAAASAGGTPKDIEKAKNHHTDASAGGPEVRDHGRGLFPDNYRTCFNLVKFFYVALMIILGQGSSRLNKIRRKKEKNTWSVQIMNELLVRASDYEYEDNGSKPDSPIPEELSSLALELSTSTKDRDAKDGNKRKKETPILIAAKNGVTEIIKEIIRLFPVAIYDENEEKKNIVLLAVEKRQPHVYKLFLENNFFKESLFRQVDNEGNSALHLAAKRGHHAPWRVSGAALQMQWEIKWYEFVKTSMPPHFFAHYNKSYKTPKEIFTETHSDLVQSGGEWLTKTSESCSVVATLVATVAFTSSTAVPGGLEEATGLPVLREESAFDLFTISSLVALCFSIMATIMFLSILTSRYQEFDFNRDLPRKLILGMSSLFMSIASMLVSFCAGHFFVLKAGFQKAALPIYLLTSFPVTLFALAQFPLYFDLLKTTLKKVPQRSYKATPVIEHDPETKDKKNEEAQKLK</sequence>
<gene>
    <name evidence="6" type="ORF">QN277_012725</name>
</gene>
<feature type="transmembrane region" description="Helical" evidence="4">
    <location>
        <begin position="629"/>
        <end position="649"/>
    </location>
</feature>
<dbReference type="AlphaFoldDB" id="A0AAE1N1A7"/>
<dbReference type="InterPro" id="IPR026961">
    <property type="entry name" value="PGG_dom"/>
</dbReference>
<keyword evidence="4" id="KW-1133">Transmembrane helix</keyword>
<dbReference type="PANTHER" id="PTHR24177:SF103">
    <property type="entry name" value="PGG DOMAIN-CONTAINING PROTEIN"/>
    <property type="match status" value="1"/>
</dbReference>
<feature type="region of interest" description="Disordered" evidence="3">
    <location>
        <begin position="293"/>
        <end position="337"/>
    </location>
</feature>
<feature type="region of interest" description="Disordered" evidence="3">
    <location>
        <begin position="744"/>
        <end position="765"/>
    </location>
</feature>
<dbReference type="InterPro" id="IPR036770">
    <property type="entry name" value="Ankyrin_rpt-contain_sf"/>
</dbReference>
<comment type="subcellular location">
    <subcellularLocation>
        <location evidence="1">Cell membrane</location>
        <topology evidence="1">Peripheral membrane protein</topology>
        <orientation evidence="1">Cytoplasmic side</orientation>
    </subcellularLocation>
</comment>
<dbReference type="Pfam" id="PF12796">
    <property type="entry name" value="Ank_2"/>
    <property type="match status" value="2"/>
</dbReference>
<feature type="domain" description="PGG" evidence="5">
    <location>
        <begin position="581"/>
        <end position="693"/>
    </location>
</feature>
<evidence type="ECO:0000256" key="4">
    <source>
        <dbReference type="SAM" id="Phobius"/>
    </source>
</evidence>
<protein>
    <recommendedName>
        <fullName evidence="5">PGG domain-containing protein</fullName>
    </recommendedName>
</protein>